<protein>
    <recommendedName>
        <fullName evidence="3">Cupin domain-containing protein</fullName>
    </recommendedName>
</protein>
<dbReference type="EMBL" id="FNHI01000007">
    <property type="protein sequence ID" value="SDM36725.1"/>
    <property type="molecule type" value="Genomic_DNA"/>
</dbReference>
<keyword evidence="2" id="KW-1185">Reference proteome</keyword>
<dbReference type="OrthoDB" id="8451629at2"/>
<dbReference type="AlphaFoldDB" id="A0A1G9SPH8"/>
<evidence type="ECO:0000313" key="2">
    <source>
        <dbReference type="Proteomes" id="UP000199063"/>
    </source>
</evidence>
<evidence type="ECO:0008006" key="3">
    <source>
        <dbReference type="Google" id="ProtNLM"/>
    </source>
</evidence>
<accession>A0A1G9SPH8</accession>
<dbReference type="SUPFAM" id="SSF51182">
    <property type="entry name" value="RmlC-like cupins"/>
    <property type="match status" value="1"/>
</dbReference>
<dbReference type="RefSeq" id="WP_093654053.1">
    <property type="nucleotide sequence ID" value="NZ_FNHI01000007.1"/>
</dbReference>
<proteinExistence type="predicted"/>
<dbReference type="STRING" id="1196353.SAMN05444921_107131"/>
<evidence type="ECO:0000313" key="1">
    <source>
        <dbReference type="EMBL" id="SDM36725.1"/>
    </source>
</evidence>
<dbReference type="Proteomes" id="UP000199063">
    <property type="component" value="Unassembled WGS sequence"/>
</dbReference>
<sequence length="163" mass="17177">MAPTPRPGVLALLTELTGDLPPDRAGALWRLAEESRQLDANVVRLPAGGRIAGHVEPDLDVLLYVAEGGGVLELEGRPQDVVAGSVVWLPRGSRRALRAGPEGLVQLSVHRRRPGLAIKTAAATAEGGEAACLLDRVCTECGRLAAESDARYCSRCGEELPGR</sequence>
<dbReference type="Gene3D" id="2.60.120.10">
    <property type="entry name" value="Jelly Rolls"/>
    <property type="match status" value="1"/>
</dbReference>
<organism evidence="1 2">
    <name type="scientific">Streptomyces wuyuanensis</name>
    <dbReference type="NCBI Taxonomy" id="1196353"/>
    <lineage>
        <taxon>Bacteria</taxon>
        <taxon>Bacillati</taxon>
        <taxon>Actinomycetota</taxon>
        <taxon>Actinomycetes</taxon>
        <taxon>Kitasatosporales</taxon>
        <taxon>Streptomycetaceae</taxon>
        <taxon>Streptomyces</taxon>
    </lineage>
</organism>
<gene>
    <name evidence="1" type="ORF">SAMN05444921_107131</name>
</gene>
<dbReference type="InterPro" id="IPR014710">
    <property type="entry name" value="RmlC-like_jellyroll"/>
</dbReference>
<dbReference type="GeneID" id="40829869"/>
<dbReference type="InterPro" id="IPR011051">
    <property type="entry name" value="RmlC_Cupin_sf"/>
</dbReference>
<name>A0A1G9SPH8_9ACTN</name>
<reference evidence="2" key="1">
    <citation type="submission" date="2016-10" db="EMBL/GenBank/DDBJ databases">
        <authorList>
            <person name="Varghese N."/>
            <person name="Submissions S."/>
        </authorList>
    </citation>
    <scope>NUCLEOTIDE SEQUENCE [LARGE SCALE GENOMIC DNA]</scope>
    <source>
        <strain evidence="2">CGMCC 4.7042</strain>
    </source>
</reference>